<reference evidence="9 10" key="1">
    <citation type="submission" date="2019-06" db="EMBL/GenBank/DDBJ databases">
        <title>Sequencing the genomes of 1000 actinobacteria strains.</title>
        <authorList>
            <person name="Klenk H.-P."/>
        </authorList>
    </citation>
    <scope>NUCLEOTIDE SEQUENCE [LARGE SCALE GENOMIC DNA]</scope>
    <source>
        <strain evidence="9 10">DSM 18607</strain>
    </source>
</reference>
<dbReference type="RefSeq" id="WP_141846237.1">
    <property type="nucleotide sequence ID" value="NZ_BAAAPR010000006.1"/>
</dbReference>
<dbReference type="Pfam" id="PF00756">
    <property type="entry name" value="Esterase"/>
    <property type="match status" value="1"/>
</dbReference>
<sequence>MATAPRPTRRAVLTGSAGAALLAGGAAVALRARGTAAVETRTFRSSAVRDDVTWAVSRPSAPGTARPPVLLALHGKGGNHTDAFDALDLPGARGDLPVAVVSVDGGGTYFHHRRDGVDAGTMVATELLPRLADAGLDPSRLALLGWSMGGYGALLLAATLLRGRVRAVATMSAALWTAPGDSAPGAFDDAEDFRAHDVFALRPVLARVPLLVACGDSDPFVRADHAFVDGSTPPPASRFTPGGHTTAYWRATAPTAVRFLTPHLA</sequence>
<dbReference type="InterPro" id="IPR050583">
    <property type="entry name" value="Mycobacterial_A85_antigen"/>
</dbReference>
<comment type="catalytic activity">
    <reaction evidence="1">
        <text>2 alpha,alpha'-trehalose 6-mycolate = alpha,alpha'-trehalose 6,6'-bismycolate + alpha,alpha-trehalose</text>
        <dbReference type="Rhea" id="RHEA:23472"/>
        <dbReference type="ChEBI" id="CHEBI:16551"/>
        <dbReference type="ChEBI" id="CHEBI:18195"/>
        <dbReference type="ChEBI" id="CHEBI:18234"/>
        <dbReference type="EC" id="2.3.1.122"/>
    </reaction>
</comment>
<dbReference type="InterPro" id="IPR029058">
    <property type="entry name" value="AB_hydrolase_fold"/>
</dbReference>
<proteinExistence type="inferred from homology"/>
<keyword evidence="5" id="KW-0808">Transferase</keyword>
<evidence type="ECO:0000256" key="3">
    <source>
        <dbReference type="ARBA" id="ARBA00012820"/>
    </source>
</evidence>
<comment type="caution">
    <text evidence="9">The sequence shown here is derived from an EMBL/GenBank/DDBJ whole genome shotgun (WGS) entry which is preliminary data.</text>
</comment>
<dbReference type="InterPro" id="IPR000801">
    <property type="entry name" value="Esterase-like"/>
</dbReference>
<gene>
    <name evidence="9" type="ORF">FB458_0358</name>
</gene>
<protein>
    <recommendedName>
        <fullName evidence="7">Acyl-CoA:diacylglycerol acyltransferase</fullName>
        <ecNumber evidence="3">2.3.1.122</ecNumber>
        <ecNumber evidence="4">2.3.1.20</ecNumber>
    </recommendedName>
</protein>
<evidence type="ECO:0000256" key="2">
    <source>
        <dbReference type="ARBA" id="ARBA00005874"/>
    </source>
</evidence>
<dbReference type="AlphaFoldDB" id="A0A542DW21"/>
<evidence type="ECO:0000256" key="7">
    <source>
        <dbReference type="ARBA" id="ARBA00032572"/>
    </source>
</evidence>
<evidence type="ECO:0000256" key="6">
    <source>
        <dbReference type="ARBA" id="ARBA00023315"/>
    </source>
</evidence>
<evidence type="ECO:0000313" key="9">
    <source>
        <dbReference type="EMBL" id="TQJ07299.1"/>
    </source>
</evidence>
<evidence type="ECO:0000256" key="5">
    <source>
        <dbReference type="ARBA" id="ARBA00022679"/>
    </source>
</evidence>
<organism evidence="9 10">
    <name type="scientific">Lapillicoccus jejuensis</name>
    <dbReference type="NCBI Taxonomy" id="402171"/>
    <lineage>
        <taxon>Bacteria</taxon>
        <taxon>Bacillati</taxon>
        <taxon>Actinomycetota</taxon>
        <taxon>Actinomycetes</taxon>
        <taxon>Micrococcales</taxon>
        <taxon>Intrasporangiaceae</taxon>
        <taxon>Lapillicoccus</taxon>
    </lineage>
</organism>
<dbReference type="Proteomes" id="UP000317893">
    <property type="component" value="Unassembled WGS sequence"/>
</dbReference>
<evidence type="ECO:0000313" key="10">
    <source>
        <dbReference type="Proteomes" id="UP000317893"/>
    </source>
</evidence>
<name>A0A542DW21_9MICO</name>
<dbReference type="OrthoDB" id="3210113at2"/>
<dbReference type="PANTHER" id="PTHR48098">
    <property type="entry name" value="ENTEROCHELIN ESTERASE-RELATED"/>
    <property type="match status" value="1"/>
</dbReference>
<comment type="similarity">
    <text evidence="2">Belongs to the mycobacterial A85 antigen family.</text>
</comment>
<dbReference type="PANTHER" id="PTHR48098:SF1">
    <property type="entry name" value="DIACYLGLYCEROL ACYLTRANSFERASE_MYCOLYLTRANSFERASE AG85A"/>
    <property type="match status" value="1"/>
</dbReference>
<dbReference type="Gene3D" id="3.40.50.1820">
    <property type="entry name" value="alpha/beta hydrolase"/>
    <property type="match status" value="1"/>
</dbReference>
<evidence type="ECO:0000256" key="4">
    <source>
        <dbReference type="ARBA" id="ARBA00013244"/>
    </source>
</evidence>
<dbReference type="GO" id="GO:0050348">
    <property type="term" value="F:trehalose O-mycolyltransferase activity"/>
    <property type="evidence" value="ECO:0007669"/>
    <property type="project" value="UniProtKB-EC"/>
</dbReference>
<dbReference type="EC" id="2.3.1.122" evidence="3"/>
<accession>A0A542DW21</accession>
<dbReference type="EC" id="2.3.1.20" evidence="4"/>
<evidence type="ECO:0000256" key="8">
    <source>
        <dbReference type="ARBA" id="ARBA00048109"/>
    </source>
</evidence>
<dbReference type="EMBL" id="VFMN01000001">
    <property type="protein sequence ID" value="TQJ07299.1"/>
    <property type="molecule type" value="Genomic_DNA"/>
</dbReference>
<dbReference type="GO" id="GO:0004144">
    <property type="term" value="F:diacylglycerol O-acyltransferase activity"/>
    <property type="evidence" value="ECO:0007669"/>
    <property type="project" value="UniProtKB-EC"/>
</dbReference>
<comment type="catalytic activity">
    <reaction evidence="8">
        <text>an acyl-CoA + a 1,2-diacyl-sn-glycerol = a triacyl-sn-glycerol + CoA</text>
        <dbReference type="Rhea" id="RHEA:10868"/>
        <dbReference type="ChEBI" id="CHEBI:17815"/>
        <dbReference type="ChEBI" id="CHEBI:57287"/>
        <dbReference type="ChEBI" id="CHEBI:58342"/>
        <dbReference type="ChEBI" id="CHEBI:64615"/>
        <dbReference type="EC" id="2.3.1.20"/>
    </reaction>
</comment>
<dbReference type="InterPro" id="IPR006311">
    <property type="entry name" value="TAT_signal"/>
</dbReference>
<evidence type="ECO:0000256" key="1">
    <source>
        <dbReference type="ARBA" id="ARBA00000697"/>
    </source>
</evidence>
<dbReference type="PROSITE" id="PS51318">
    <property type="entry name" value="TAT"/>
    <property type="match status" value="1"/>
</dbReference>
<keyword evidence="6" id="KW-0012">Acyltransferase</keyword>
<keyword evidence="10" id="KW-1185">Reference proteome</keyword>
<dbReference type="SUPFAM" id="SSF53474">
    <property type="entry name" value="alpha/beta-Hydrolases"/>
    <property type="match status" value="1"/>
</dbReference>